<evidence type="ECO:0008006" key="4">
    <source>
        <dbReference type="Google" id="ProtNLM"/>
    </source>
</evidence>
<dbReference type="Proteomes" id="UP000594263">
    <property type="component" value="Unplaced"/>
</dbReference>
<feature type="compositionally biased region" description="Polar residues" evidence="1">
    <location>
        <begin position="71"/>
        <end position="83"/>
    </location>
</feature>
<name>A0A7N0T8L0_KALFE</name>
<feature type="compositionally biased region" description="Polar residues" evidence="1">
    <location>
        <begin position="102"/>
        <end position="117"/>
    </location>
</feature>
<dbReference type="EnsemblPlants" id="Kaladp0024s0831.1.v1.1">
    <property type="protein sequence ID" value="Kaladp0024s0831.1.v1.1"/>
    <property type="gene ID" value="Kaladp0024s0831.v1.1"/>
</dbReference>
<dbReference type="Gene3D" id="1.20.120.20">
    <property type="entry name" value="Apolipoprotein"/>
    <property type="match status" value="1"/>
</dbReference>
<dbReference type="Gramene" id="Kaladp0024s0831.1.v1.1">
    <property type="protein sequence ID" value="Kaladp0024s0831.1.v1.1"/>
    <property type="gene ID" value="Kaladp0024s0831.v1.1"/>
</dbReference>
<organism evidence="2 3">
    <name type="scientific">Kalanchoe fedtschenkoi</name>
    <name type="common">Lavender scallops</name>
    <name type="synonym">South American air plant</name>
    <dbReference type="NCBI Taxonomy" id="63787"/>
    <lineage>
        <taxon>Eukaryota</taxon>
        <taxon>Viridiplantae</taxon>
        <taxon>Streptophyta</taxon>
        <taxon>Embryophyta</taxon>
        <taxon>Tracheophyta</taxon>
        <taxon>Spermatophyta</taxon>
        <taxon>Magnoliopsida</taxon>
        <taxon>eudicotyledons</taxon>
        <taxon>Gunneridae</taxon>
        <taxon>Pentapetalae</taxon>
        <taxon>Saxifragales</taxon>
        <taxon>Crassulaceae</taxon>
        <taxon>Kalanchoe</taxon>
    </lineage>
</organism>
<proteinExistence type="predicted"/>
<dbReference type="AlphaFoldDB" id="A0A7N0T8L0"/>
<protein>
    <recommendedName>
        <fullName evidence="4">Late embryogenesis abundant protein</fullName>
    </recommendedName>
</protein>
<sequence length="161" mass="17333">MASSILTPISQFAASMARRATWSNARIFSAFPMRSSQASLHQDATTAAGKTMEGMQQGMNDAMNPGDQMKESYSTENVTQNAKDASGKVAGTAQDVAEKAKQTMQDAWNSTKETAQSAKDAVMGKAEQSKECTNDSSRQSKDFVKAASETVERSMNSKNKN</sequence>
<keyword evidence="3" id="KW-1185">Reference proteome</keyword>
<evidence type="ECO:0000313" key="2">
    <source>
        <dbReference type="EnsemblPlants" id="Kaladp0024s0831.1.v1.1"/>
    </source>
</evidence>
<evidence type="ECO:0000256" key="1">
    <source>
        <dbReference type="SAM" id="MobiDB-lite"/>
    </source>
</evidence>
<reference evidence="2" key="1">
    <citation type="submission" date="2021-01" db="UniProtKB">
        <authorList>
            <consortium name="EnsemblPlants"/>
        </authorList>
    </citation>
    <scope>IDENTIFICATION</scope>
</reference>
<feature type="region of interest" description="Disordered" evidence="1">
    <location>
        <begin position="45"/>
        <end position="161"/>
    </location>
</feature>
<accession>A0A7N0T8L0</accession>
<feature type="compositionally biased region" description="Basic and acidic residues" evidence="1">
    <location>
        <begin position="127"/>
        <end position="144"/>
    </location>
</feature>
<evidence type="ECO:0000313" key="3">
    <source>
        <dbReference type="Proteomes" id="UP000594263"/>
    </source>
</evidence>